<evidence type="ECO:0000256" key="1">
    <source>
        <dbReference type="ARBA" id="ARBA00009437"/>
    </source>
</evidence>
<dbReference type="PANTHER" id="PTHR30537">
    <property type="entry name" value="HTH-TYPE TRANSCRIPTIONAL REGULATOR"/>
    <property type="match status" value="1"/>
</dbReference>
<dbReference type="Gene3D" id="1.10.10.10">
    <property type="entry name" value="Winged helix-like DNA-binding domain superfamily/Winged helix DNA-binding domain"/>
    <property type="match status" value="1"/>
</dbReference>
<comment type="similarity">
    <text evidence="1">Belongs to the LysR transcriptional regulatory family.</text>
</comment>
<evidence type="ECO:0000313" key="6">
    <source>
        <dbReference type="EMBL" id="PSU26739.1"/>
    </source>
</evidence>
<accession>A0A2T3JW96</accession>
<keyword evidence="3" id="KW-0238">DNA-binding</keyword>
<dbReference type="InterPro" id="IPR036390">
    <property type="entry name" value="WH_DNA-bd_sf"/>
</dbReference>
<protein>
    <recommendedName>
        <fullName evidence="5">HTH lysR-type domain-containing protein</fullName>
    </recommendedName>
</protein>
<dbReference type="InterPro" id="IPR000847">
    <property type="entry name" value="LysR_HTH_N"/>
</dbReference>
<evidence type="ECO:0000313" key="7">
    <source>
        <dbReference type="EMBL" id="PSU53602.1"/>
    </source>
</evidence>
<name>A0A2T3JW96_PHOPO</name>
<dbReference type="AlphaFoldDB" id="A0A2T3JW96"/>
<keyword evidence="2" id="KW-0805">Transcription regulation</keyword>
<dbReference type="InterPro" id="IPR058163">
    <property type="entry name" value="LysR-type_TF_proteobact-type"/>
</dbReference>
<reference evidence="8 9" key="1">
    <citation type="submission" date="2018-03" db="EMBL/GenBank/DDBJ databases">
        <title>Whole genome sequencing of Histamine producing bacteria.</title>
        <authorList>
            <person name="Butler K."/>
        </authorList>
    </citation>
    <scope>NUCLEOTIDE SEQUENCE [LARGE SCALE GENOMIC DNA]</scope>
    <source>
        <strain evidence="7 9">FS-6.1</strain>
        <strain evidence="6 8">FS-6.2</strain>
    </source>
</reference>
<dbReference type="InterPro" id="IPR036388">
    <property type="entry name" value="WH-like_DNA-bd_sf"/>
</dbReference>
<gene>
    <name evidence="7" type="ORF">C9J18_04120</name>
    <name evidence="6" type="ORF">CTM96_03970</name>
</gene>
<dbReference type="Gene3D" id="3.40.190.290">
    <property type="match status" value="1"/>
</dbReference>
<dbReference type="EMBL" id="PYMO01000002">
    <property type="protein sequence ID" value="PSU26739.1"/>
    <property type="molecule type" value="Genomic_DNA"/>
</dbReference>
<evidence type="ECO:0000259" key="5">
    <source>
        <dbReference type="PROSITE" id="PS50931"/>
    </source>
</evidence>
<feature type="domain" description="HTH lysR-type" evidence="5">
    <location>
        <begin position="1"/>
        <end position="59"/>
    </location>
</feature>
<dbReference type="FunFam" id="1.10.10.10:FF:000001">
    <property type="entry name" value="LysR family transcriptional regulator"/>
    <property type="match status" value="1"/>
</dbReference>
<dbReference type="Pfam" id="PF00126">
    <property type="entry name" value="HTH_1"/>
    <property type="match status" value="1"/>
</dbReference>
<dbReference type="SUPFAM" id="SSF46785">
    <property type="entry name" value="Winged helix' DNA-binding domain"/>
    <property type="match status" value="1"/>
</dbReference>
<proteinExistence type="inferred from homology"/>
<dbReference type="Proteomes" id="UP000241405">
    <property type="component" value="Unassembled WGS sequence"/>
</dbReference>
<dbReference type="GO" id="GO:0043565">
    <property type="term" value="F:sequence-specific DNA binding"/>
    <property type="evidence" value="ECO:0007669"/>
    <property type="project" value="TreeGrafter"/>
</dbReference>
<dbReference type="GO" id="GO:0006351">
    <property type="term" value="P:DNA-templated transcription"/>
    <property type="evidence" value="ECO:0007669"/>
    <property type="project" value="TreeGrafter"/>
</dbReference>
<dbReference type="GO" id="GO:0003700">
    <property type="term" value="F:DNA-binding transcription factor activity"/>
    <property type="evidence" value="ECO:0007669"/>
    <property type="project" value="InterPro"/>
</dbReference>
<evidence type="ECO:0000313" key="9">
    <source>
        <dbReference type="Proteomes" id="UP000241618"/>
    </source>
</evidence>
<evidence type="ECO:0000313" key="8">
    <source>
        <dbReference type="Proteomes" id="UP000241405"/>
    </source>
</evidence>
<dbReference type="Proteomes" id="UP000241618">
    <property type="component" value="Unassembled WGS sequence"/>
</dbReference>
<keyword evidence="4" id="KW-0804">Transcription</keyword>
<evidence type="ECO:0000256" key="3">
    <source>
        <dbReference type="ARBA" id="ARBA00023125"/>
    </source>
</evidence>
<dbReference type="CDD" id="cd08422">
    <property type="entry name" value="PBP2_CrgA_like"/>
    <property type="match status" value="1"/>
</dbReference>
<dbReference type="SUPFAM" id="SSF53850">
    <property type="entry name" value="Periplasmic binding protein-like II"/>
    <property type="match status" value="1"/>
</dbReference>
<dbReference type="RefSeq" id="WP_107189586.1">
    <property type="nucleotide sequence ID" value="NZ_PYMN01000006.1"/>
</dbReference>
<dbReference type="EMBL" id="PYMP01000002">
    <property type="protein sequence ID" value="PSU53602.1"/>
    <property type="molecule type" value="Genomic_DNA"/>
</dbReference>
<keyword evidence="8" id="KW-1185">Reference proteome</keyword>
<dbReference type="Pfam" id="PF03466">
    <property type="entry name" value="LysR_substrate"/>
    <property type="match status" value="1"/>
</dbReference>
<dbReference type="PANTHER" id="PTHR30537:SF5">
    <property type="entry name" value="HTH-TYPE TRANSCRIPTIONAL ACTIVATOR TTDR-RELATED"/>
    <property type="match status" value="1"/>
</dbReference>
<dbReference type="PROSITE" id="PS50931">
    <property type="entry name" value="HTH_LYSR"/>
    <property type="match status" value="1"/>
</dbReference>
<sequence length="303" mass="34537">MKSIESLRYFITTVKQGSFSAAAEQLNVAVSSISRHVQQLEKEFNSQLLIRHTRRLSLTETGQHVYRQGMVICAQLDQLAEEVALHQQRVQGHVKISAPLWYGTHYIAPLLPVLQQQWPQLTIYLNYGEEALDPYGADYDIYIRIEDYSDSAFIARPLQHIEYWACASADYLATAAPIHQPVDLKQHQLLAQNFRNISTQWYFEQTQPDIKTKQKIELNSAWLSSNSSLALLEAALQNGGVVLLPHHMVITAINEKKLIRILNQYTVSPFNTAHSMALVYTKDKTQDLKTKIVIDHLLSQLGQ</sequence>
<evidence type="ECO:0000256" key="2">
    <source>
        <dbReference type="ARBA" id="ARBA00023015"/>
    </source>
</evidence>
<organism evidence="7 9">
    <name type="scientific">Photobacterium phosphoreum</name>
    <dbReference type="NCBI Taxonomy" id="659"/>
    <lineage>
        <taxon>Bacteria</taxon>
        <taxon>Pseudomonadati</taxon>
        <taxon>Pseudomonadota</taxon>
        <taxon>Gammaproteobacteria</taxon>
        <taxon>Vibrionales</taxon>
        <taxon>Vibrionaceae</taxon>
        <taxon>Photobacterium</taxon>
    </lineage>
</organism>
<evidence type="ECO:0000256" key="4">
    <source>
        <dbReference type="ARBA" id="ARBA00023163"/>
    </source>
</evidence>
<dbReference type="InterPro" id="IPR005119">
    <property type="entry name" value="LysR_subst-bd"/>
</dbReference>
<comment type="caution">
    <text evidence="7">The sequence shown here is derived from an EMBL/GenBank/DDBJ whole genome shotgun (WGS) entry which is preliminary data.</text>
</comment>